<evidence type="ECO:0000313" key="2">
    <source>
        <dbReference type="Proteomes" id="UP000004994"/>
    </source>
</evidence>
<dbReference type="Proteomes" id="UP000004994">
    <property type="component" value="Chromosome 3"/>
</dbReference>
<sequence>METTERFNHTSLRQPILLYTMLSRRFLVYLIMITITDFEEEMPPTIQLGEKSEEELMGLIQRRWKLRTQIYHISQSRLAFEKFTKIDPVENPSRADGQKNGE</sequence>
<accession>A0A3Q7FHG4</accession>
<dbReference type="InParanoid" id="A0A3Q7FHG4"/>
<evidence type="ECO:0000313" key="1">
    <source>
        <dbReference type="EnsemblPlants" id="Solyc03g025937.1.1"/>
    </source>
</evidence>
<dbReference type="AlphaFoldDB" id="A0A3Q7FHG4"/>
<reference evidence="1" key="2">
    <citation type="submission" date="2019-01" db="UniProtKB">
        <authorList>
            <consortium name="EnsemblPlants"/>
        </authorList>
    </citation>
    <scope>IDENTIFICATION</scope>
    <source>
        <strain evidence="1">cv. Heinz 1706</strain>
    </source>
</reference>
<reference evidence="1" key="1">
    <citation type="journal article" date="2012" name="Nature">
        <title>The tomato genome sequence provides insights into fleshy fruit evolution.</title>
        <authorList>
            <consortium name="Tomato Genome Consortium"/>
        </authorList>
    </citation>
    <scope>NUCLEOTIDE SEQUENCE [LARGE SCALE GENOMIC DNA]</scope>
    <source>
        <strain evidence="1">cv. Heinz 1706</strain>
    </source>
</reference>
<proteinExistence type="predicted"/>
<dbReference type="EnsemblPlants" id="Solyc03g025937.1.1">
    <property type="protein sequence ID" value="Solyc03g025937.1.1"/>
    <property type="gene ID" value="Solyc03g025937.1"/>
</dbReference>
<protein>
    <submittedName>
        <fullName evidence="1">Uncharacterized protein</fullName>
    </submittedName>
</protein>
<name>A0A3Q7FHG4_SOLLC</name>
<organism evidence="1">
    <name type="scientific">Solanum lycopersicum</name>
    <name type="common">Tomato</name>
    <name type="synonym">Lycopersicon esculentum</name>
    <dbReference type="NCBI Taxonomy" id="4081"/>
    <lineage>
        <taxon>Eukaryota</taxon>
        <taxon>Viridiplantae</taxon>
        <taxon>Streptophyta</taxon>
        <taxon>Embryophyta</taxon>
        <taxon>Tracheophyta</taxon>
        <taxon>Spermatophyta</taxon>
        <taxon>Magnoliopsida</taxon>
        <taxon>eudicotyledons</taxon>
        <taxon>Gunneridae</taxon>
        <taxon>Pentapetalae</taxon>
        <taxon>asterids</taxon>
        <taxon>lamiids</taxon>
        <taxon>Solanales</taxon>
        <taxon>Solanaceae</taxon>
        <taxon>Solanoideae</taxon>
        <taxon>Solaneae</taxon>
        <taxon>Solanum</taxon>
        <taxon>Solanum subgen. Lycopersicon</taxon>
    </lineage>
</organism>
<dbReference type="Gramene" id="Solyc03g025937.1.1">
    <property type="protein sequence ID" value="Solyc03g025937.1.1"/>
    <property type="gene ID" value="Solyc03g025937.1"/>
</dbReference>
<keyword evidence="2" id="KW-1185">Reference proteome</keyword>